<proteinExistence type="inferred from homology"/>
<dbReference type="Pfam" id="PF00811">
    <property type="entry name" value="Ependymin"/>
    <property type="match status" value="1"/>
</dbReference>
<dbReference type="OrthoDB" id="9942506at2759"/>
<dbReference type="GO" id="GO:0005509">
    <property type="term" value="F:calcium ion binding"/>
    <property type="evidence" value="ECO:0007669"/>
    <property type="project" value="InterPro"/>
</dbReference>
<dbReference type="PRINTS" id="PR00317">
    <property type="entry name" value="EPENDYMIN"/>
</dbReference>
<dbReference type="GeneID" id="113093147"/>
<keyword evidence="2" id="KW-0732">Signal</keyword>
<evidence type="ECO:0000256" key="1">
    <source>
        <dbReference type="ARBA" id="ARBA00010771"/>
    </source>
</evidence>
<dbReference type="GO" id="GO:0005576">
    <property type="term" value="C:extracellular region"/>
    <property type="evidence" value="ECO:0007669"/>
    <property type="project" value="InterPro"/>
</dbReference>
<dbReference type="PANTHER" id="PTHR10697">
    <property type="entry name" value="MAMMALIAN EPENDYMIN-RELATED PROTEIN 1"/>
    <property type="match status" value="1"/>
</dbReference>
<reference evidence="4" key="1">
    <citation type="submission" date="2025-08" db="UniProtKB">
        <authorList>
            <consortium name="RefSeq"/>
        </authorList>
    </citation>
    <scope>IDENTIFICATION</scope>
    <source>
        <strain evidence="4">Wakin</strain>
        <tissue evidence="4">Muscle</tissue>
    </source>
</reference>
<accession>A0A6P6P1K8</accession>
<comment type="similarity">
    <text evidence="1">Belongs to the ependymin family.</text>
</comment>
<organism evidence="3 4">
    <name type="scientific">Carassius auratus</name>
    <name type="common">Goldfish</name>
    <dbReference type="NCBI Taxonomy" id="7957"/>
    <lineage>
        <taxon>Eukaryota</taxon>
        <taxon>Metazoa</taxon>
        <taxon>Chordata</taxon>
        <taxon>Craniata</taxon>
        <taxon>Vertebrata</taxon>
        <taxon>Euteleostomi</taxon>
        <taxon>Actinopterygii</taxon>
        <taxon>Neopterygii</taxon>
        <taxon>Teleostei</taxon>
        <taxon>Ostariophysi</taxon>
        <taxon>Cypriniformes</taxon>
        <taxon>Cyprinidae</taxon>
        <taxon>Cyprininae</taxon>
        <taxon>Carassius</taxon>
    </lineage>
</organism>
<dbReference type="InterPro" id="IPR001299">
    <property type="entry name" value="Ependymin"/>
</dbReference>
<dbReference type="RefSeq" id="XP_026114783.1">
    <property type="nucleotide sequence ID" value="XM_026258998.1"/>
</dbReference>
<name>A0A6P6P1K8_CARAU</name>
<feature type="signal peptide" evidence="2">
    <location>
        <begin position="1"/>
        <end position="29"/>
    </location>
</feature>
<feature type="chain" id="PRO_5028414874" evidence="2">
    <location>
        <begin position="30"/>
        <end position="221"/>
    </location>
</feature>
<dbReference type="AlphaFoldDB" id="A0A6P6P1K8"/>
<protein>
    <submittedName>
        <fullName evidence="4">Ependymin-like</fullName>
    </submittedName>
</protein>
<dbReference type="GO" id="GO:0007160">
    <property type="term" value="P:cell-matrix adhesion"/>
    <property type="evidence" value="ECO:0007669"/>
    <property type="project" value="InterPro"/>
</dbReference>
<keyword evidence="3" id="KW-1185">Reference proteome</keyword>
<sequence>MMKMMKPLLGLCWALVLVLVLVLTGRSSAQMPHRCRTPALLSGSMSVSAREGQDWVLAKYRYDAIGQRIRLWEFGQVQSKSFHADMLFLFREAVVYSIDYKNRTCQKNPLHTAFHPSHIPHNASLLSQVILGGSSAPGEGLLVNTWTGDVPATAGKYLATVTEFGCIPVSTLYYTPKTGWILTTYFNAVTGIEDPEQFFPPPFCAHADTKEEQLDFFSAFY</sequence>
<evidence type="ECO:0000256" key="2">
    <source>
        <dbReference type="SAM" id="SignalP"/>
    </source>
</evidence>
<evidence type="ECO:0000313" key="3">
    <source>
        <dbReference type="Proteomes" id="UP000515129"/>
    </source>
</evidence>
<dbReference type="KEGG" id="caua:113093147"/>
<dbReference type="Proteomes" id="UP000515129">
    <property type="component" value="Unplaced"/>
</dbReference>
<dbReference type="PANTHER" id="PTHR10697:SF5">
    <property type="entry name" value="EPENDYMIN-RELATED"/>
    <property type="match status" value="1"/>
</dbReference>
<dbReference type="GO" id="GO:0005764">
    <property type="term" value="C:lysosome"/>
    <property type="evidence" value="ECO:0007669"/>
    <property type="project" value="TreeGrafter"/>
</dbReference>
<evidence type="ECO:0000313" key="4">
    <source>
        <dbReference type="RefSeq" id="XP_026114783.1"/>
    </source>
</evidence>
<dbReference type="SMART" id="SM00026">
    <property type="entry name" value="EPEND"/>
    <property type="match status" value="1"/>
</dbReference>
<gene>
    <name evidence="4" type="primary">LOC113093147</name>
</gene>